<gene>
    <name evidence="2" type="ORF">F3W81_00625</name>
</gene>
<dbReference type="PANTHER" id="PTHR33490">
    <property type="entry name" value="BLR5614 PROTEIN-RELATED"/>
    <property type="match status" value="1"/>
</dbReference>
<dbReference type="KEGG" id="pshq:F3W81_00625"/>
<dbReference type="SMART" id="SM00460">
    <property type="entry name" value="TGc"/>
    <property type="match status" value="1"/>
</dbReference>
<dbReference type="InterPro" id="IPR038765">
    <property type="entry name" value="Papain-like_cys_pep_sf"/>
</dbReference>
<dbReference type="InterPro" id="IPR002931">
    <property type="entry name" value="Transglutaminase-like"/>
</dbReference>
<name>A0A7L9WKA1_9RHOB</name>
<dbReference type="PANTHER" id="PTHR33490:SF6">
    <property type="entry name" value="SLL1049 PROTEIN"/>
    <property type="match status" value="1"/>
</dbReference>
<evidence type="ECO:0000313" key="3">
    <source>
        <dbReference type="Proteomes" id="UP000594118"/>
    </source>
</evidence>
<proteinExistence type="predicted"/>
<dbReference type="AlphaFoldDB" id="A0A7L9WKA1"/>
<dbReference type="Pfam" id="PF08379">
    <property type="entry name" value="Bact_transglu_N"/>
    <property type="match status" value="1"/>
</dbReference>
<dbReference type="Pfam" id="PF01841">
    <property type="entry name" value="Transglut_core"/>
    <property type="match status" value="1"/>
</dbReference>
<evidence type="ECO:0000313" key="2">
    <source>
        <dbReference type="EMBL" id="QOL79470.1"/>
    </source>
</evidence>
<feature type="domain" description="Transglutaminase-like" evidence="1">
    <location>
        <begin position="160"/>
        <end position="224"/>
    </location>
</feature>
<sequence length="267" mass="29254">MRLNITHKTTYSYDRPVHYALLQLRMTPRNSIGQDVLNWTTTLEGATRQVKYDDHFRNVTEMIEMDAGASSVTITCQGEVEVQNLHGVIGAGTGLAPLWLFLQQTPATAPGPTIRKIAQQVKKATEANQLDGMHRLSEAIAEAVTYRTGMTLSTTTAEDAASEGQGVCQDHTQIMIAAARHLGLPARYVSGYLLMDEVVDQEASHAWAEVWIDSLGWVGFDVSNAVCPDDRYVRVALGRDYGEAAPVHGLRQGDAAEELCVSLQVQQ</sequence>
<dbReference type="InterPro" id="IPR013589">
    <property type="entry name" value="Bac_transglu_N"/>
</dbReference>
<accession>A0A7L9WKA1</accession>
<protein>
    <submittedName>
        <fullName evidence="2">Transglutaminase family protein</fullName>
    </submittedName>
</protein>
<dbReference type="Gene3D" id="3.10.620.30">
    <property type="match status" value="1"/>
</dbReference>
<evidence type="ECO:0000259" key="1">
    <source>
        <dbReference type="SMART" id="SM00460"/>
    </source>
</evidence>
<dbReference type="Proteomes" id="UP000594118">
    <property type="component" value="Chromosome"/>
</dbReference>
<dbReference type="RefSeq" id="WP_193081657.1">
    <property type="nucleotide sequence ID" value="NZ_CP045201.1"/>
</dbReference>
<dbReference type="SUPFAM" id="SSF54001">
    <property type="entry name" value="Cysteine proteinases"/>
    <property type="match status" value="1"/>
</dbReference>
<dbReference type="EMBL" id="CP045201">
    <property type="protein sequence ID" value="QOL79470.1"/>
    <property type="molecule type" value="Genomic_DNA"/>
</dbReference>
<organism evidence="2 3">
    <name type="scientific">Pseudooceanicola spongiae</name>
    <dbReference type="NCBI Taxonomy" id="2613965"/>
    <lineage>
        <taxon>Bacteria</taxon>
        <taxon>Pseudomonadati</taxon>
        <taxon>Pseudomonadota</taxon>
        <taxon>Alphaproteobacteria</taxon>
        <taxon>Rhodobacterales</taxon>
        <taxon>Paracoccaceae</taxon>
        <taxon>Pseudooceanicola</taxon>
    </lineage>
</organism>
<reference evidence="2 3" key="1">
    <citation type="submission" date="2019-10" db="EMBL/GenBank/DDBJ databases">
        <title>Pseudopuniceibacterium sp. HQ09 islated from Antarctica.</title>
        <authorList>
            <person name="Liao L."/>
            <person name="Su S."/>
            <person name="Chen B."/>
            <person name="Yu Y."/>
        </authorList>
    </citation>
    <scope>NUCLEOTIDE SEQUENCE [LARGE SCALE GENOMIC DNA]</scope>
    <source>
        <strain evidence="2 3">HQ09</strain>
    </source>
</reference>
<keyword evidence="3" id="KW-1185">Reference proteome</keyword>